<dbReference type="EMBL" id="NXGE01000002">
    <property type="protein sequence ID" value="PRM95080.1"/>
    <property type="molecule type" value="Genomic_DNA"/>
</dbReference>
<keyword evidence="1" id="KW-0812">Transmembrane</keyword>
<protein>
    <recommendedName>
        <fullName evidence="4">Superinfection exclusion protein B</fullName>
    </recommendedName>
</protein>
<keyword evidence="1" id="KW-1133">Transmembrane helix</keyword>
<accession>A0A2S9T8B7</accession>
<evidence type="ECO:0000313" key="3">
    <source>
        <dbReference type="Proteomes" id="UP000238281"/>
    </source>
</evidence>
<evidence type="ECO:0000313" key="2">
    <source>
        <dbReference type="EMBL" id="PRM95080.1"/>
    </source>
</evidence>
<organism evidence="2 3">
    <name type="scientific">Aliarcobacter cryaerophilus</name>
    <dbReference type="NCBI Taxonomy" id="28198"/>
    <lineage>
        <taxon>Bacteria</taxon>
        <taxon>Pseudomonadati</taxon>
        <taxon>Campylobacterota</taxon>
        <taxon>Epsilonproteobacteria</taxon>
        <taxon>Campylobacterales</taxon>
        <taxon>Arcobacteraceae</taxon>
        <taxon>Aliarcobacter</taxon>
    </lineage>
</organism>
<dbReference type="Proteomes" id="UP000238281">
    <property type="component" value="Unassembled WGS sequence"/>
</dbReference>
<dbReference type="Pfam" id="PF14163">
    <property type="entry name" value="SieB"/>
    <property type="match status" value="1"/>
</dbReference>
<feature type="transmembrane region" description="Helical" evidence="1">
    <location>
        <begin position="21"/>
        <end position="42"/>
    </location>
</feature>
<evidence type="ECO:0008006" key="4">
    <source>
        <dbReference type="Google" id="ProtNLM"/>
    </source>
</evidence>
<comment type="caution">
    <text evidence="2">The sequence shown here is derived from an EMBL/GenBank/DDBJ whole genome shotgun (WGS) entry which is preliminary data.</text>
</comment>
<proteinExistence type="predicted"/>
<dbReference type="RefSeq" id="WP_105915311.1">
    <property type="nucleotide sequence ID" value="NZ_NXGE01000002.1"/>
</dbReference>
<gene>
    <name evidence="2" type="ORF">CJ673_05865</name>
</gene>
<dbReference type="InterPro" id="IPR025982">
    <property type="entry name" value="SieB"/>
</dbReference>
<sequence>MDWPKTLLEFIKLTPKNITPFLLISAILLFAPREWLIFLNILDLKEEYHFIISMIFLLSSIILINYIVFFIFSFFKKSLIRIKIKSRIKKRLHNLTEDEKQILRFYISQNTRANTLRYDDGVVKGLVYSYIIYRSSNIGNILEGFSYNINDVAWDYLHKNYYLLEGNTNLYRTDKRNLI</sequence>
<feature type="transmembrane region" description="Helical" evidence="1">
    <location>
        <begin position="48"/>
        <end position="75"/>
    </location>
</feature>
<reference evidence="2 3" key="1">
    <citation type="submission" date="2017-09" db="EMBL/GenBank/DDBJ databases">
        <title>Reassesment of A. cryaerophilus.</title>
        <authorList>
            <person name="Perez-Cataluna A."/>
            <person name="Collado L."/>
            <person name="Salgado O."/>
            <person name="Lefinanco V."/>
            <person name="Figueras M.J."/>
        </authorList>
    </citation>
    <scope>NUCLEOTIDE SEQUENCE [LARGE SCALE GENOMIC DNA]</scope>
    <source>
        <strain evidence="2 3">LMG 10210</strain>
    </source>
</reference>
<name>A0A2S9T8B7_9BACT</name>
<keyword evidence="1" id="KW-0472">Membrane</keyword>
<evidence type="ECO:0000256" key="1">
    <source>
        <dbReference type="SAM" id="Phobius"/>
    </source>
</evidence>
<dbReference type="AlphaFoldDB" id="A0A2S9T8B7"/>